<comment type="similarity">
    <text evidence="1 4 7">Belongs to the tRNA pseudouridine synthase TruA family.</text>
</comment>
<comment type="subunit">
    <text evidence="4">Homodimer.</text>
</comment>
<proteinExistence type="inferred from homology"/>
<dbReference type="GO" id="GO:0031119">
    <property type="term" value="P:tRNA pseudouridine synthesis"/>
    <property type="evidence" value="ECO:0007669"/>
    <property type="project" value="UniProtKB-UniRule"/>
</dbReference>
<dbReference type="SUPFAM" id="SSF55120">
    <property type="entry name" value="Pseudouridine synthase"/>
    <property type="match status" value="1"/>
</dbReference>
<dbReference type="AlphaFoldDB" id="A0A249JWN2"/>
<comment type="function">
    <text evidence="4">Formation of pseudouridine at positions 38, 39 and 40 in the anticodon stem and loop of transfer RNAs.</text>
</comment>
<evidence type="ECO:0000313" key="10">
    <source>
        <dbReference type="Proteomes" id="UP000217153"/>
    </source>
</evidence>
<feature type="domain" description="Pseudouridine synthase I TruA alpha/beta" evidence="8">
    <location>
        <begin position="155"/>
        <end position="257"/>
    </location>
</feature>
<dbReference type="InterPro" id="IPR020095">
    <property type="entry name" value="PsdUridine_synth_TruA_C"/>
</dbReference>
<name>A0A249JWN2_9ACTN</name>
<dbReference type="CDD" id="cd02570">
    <property type="entry name" value="PseudoU_synth_EcTruA"/>
    <property type="match status" value="1"/>
</dbReference>
<evidence type="ECO:0000256" key="6">
    <source>
        <dbReference type="PIRSR" id="PIRSR001430-2"/>
    </source>
</evidence>
<evidence type="ECO:0000256" key="4">
    <source>
        <dbReference type="HAMAP-Rule" id="MF_00171"/>
    </source>
</evidence>
<reference evidence="10" key="1">
    <citation type="submission" date="2016-10" db="EMBL/GenBank/DDBJ databases">
        <title>High microdiversification within the ubiquitous acI lineage of Actinobacteria.</title>
        <authorList>
            <person name="Neuenschwander S.M."/>
            <person name="Salcher M."/>
            <person name="Ghai R."/>
            <person name="Pernthaler J."/>
        </authorList>
    </citation>
    <scope>NUCLEOTIDE SEQUENCE [LARGE SCALE GENOMIC DNA]</scope>
</reference>
<dbReference type="NCBIfam" id="TIGR00071">
    <property type="entry name" value="hisT_truA"/>
    <property type="match status" value="1"/>
</dbReference>
<dbReference type="EMBL" id="CP016768">
    <property type="protein sequence ID" value="ASY08938.1"/>
    <property type="molecule type" value="Genomic_DNA"/>
</dbReference>
<comment type="catalytic activity">
    <reaction evidence="4 7">
        <text>uridine(38/39/40) in tRNA = pseudouridine(38/39/40) in tRNA</text>
        <dbReference type="Rhea" id="RHEA:22376"/>
        <dbReference type="Rhea" id="RHEA-COMP:10085"/>
        <dbReference type="Rhea" id="RHEA-COMP:10087"/>
        <dbReference type="ChEBI" id="CHEBI:65314"/>
        <dbReference type="ChEBI" id="CHEBI:65315"/>
        <dbReference type="EC" id="5.4.99.12"/>
    </reaction>
</comment>
<dbReference type="PANTHER" id="PTHR11142:SF0">
    <property type="entry name" value="TRNA PSEUDOURIDINE SYNTHASE-LIKE 1"/>
    <property type="match status" value="1"/>
</dbReference>
<dbReference type="KEGG" id="abam:B1s21122_00965"/>
<dbReference type="PANTHER" id="PTHR11142">
    <property type="entry name" value="PSEUDOURIDYLATE SYNTHASE"/>
    <property type="match status" value="1"/>
</dbReference>
<dbReference type="RefSeq" id="WP_095680250.1">
    <property type="nucleotide sequence ID" value="NZ_CP016768.2"/>
</dbReference>
<dbReference type="Pfam" id="PF01416">
    <property type="entry name" value="PseudoU_synth_1"/>
    <property type="match status" value="2"/>
</dbReference>
<accession>A0A249JWN2</accession>
<feature type="active site" description="Nucleophile" evidence="4 5">
    <location>
        <position position="63"/>
    </location>
</feature>
<dbReference type="HAMAP" id="MF_00171">
    <property type="entry name" value="TruA"/>
    <property type="match status" value="1"/>
</dbReference>
<dbReference type="FunFam" id="3.30.70.580:FF:000001">
    <property type="entry name" value="tRNA pseudouridine synthase A"/>
    <property type="match status" value="1"/>
</dbReference>
<dbReference type="InterPro" id="IPR020094">
    <property type="entry name" value="TruA/RsuA/RluB/E/F_N"/>
</dbReference>
<feature type="binding site" evidence="4 6">
    <location>
        <position position="121"/>
    </location>
    <ligand>
        <name>substrate</name>
    </ligand>
</feature>
<dbReference type="Proteomes" id="UP000217153">
    <property type="component" value="Chromosome"/>
</dbReference>
<keyword evidence="10" id="KW-1185">Reference proteome</keyword>
<dbReference type="InterPro" id="IPR020103">
    <property type="entry name" value="PsdUridine_synth_cat_dom_sf"/>
</dbReference>
<protein>
    <recommendedName>
        <fullName evidence="4">tRNA pseudouridine synthase A</fullName>
        <ecNumber evidence="4">5.4.99.12</ecNumber>
    </recommendedName>
    <alternativeName>
        <fullName evidence="4">tRNA pseudouridine(38-40) synthase</fullName>
    </alternativeName>
    <alternativeName>
        <fullName evidence="4">tRNA pseudouridylate synthase I</fullName>
    </alternativeName>
    <alternativeName>
        <fullName evidence="4">tRNA-uridine isomerase I</fullName>
    </alternativeName>
</protein>
<comment type="caution">
    <text evidence="4">Lacks conserved residue(s) required for the propagation of feature annotation.</text>
</comment>
<keyword evidence="2 4" id="KW-0819">tRNA processing</keyword>
<dbReference type="PIRSF" id="PIRSF001430">
    <property type="entry name" value="tRNA_psdUrid_synth"/>
    <property type="match status" value="1"/>
</dbReference>
<evidence type="ECO:0000256" key="7">
    <source>
        <dbReference type="RuleBase" id="RU003792"/>
    </source>
</evidence>
<evidence type="ECO:0000256" key="2">
    <source>
        <dbReference type="ARBA" id="ARBA00022694"/>
    </source>
</evidence>
<dbReference type="InterPro" id="IPR020097">
    <property type="entry name" value="PsdUridine_synth_TruA_a/b_dom"/>
</dbReference>
<dbReference type="GO" id="GO:0003723">
    <property type="term" value="F:RNA binding"/>
    <property type="evidence" value="ECO:0007669"/>
    <property type="project" value="InterPro"/>
</dbReference>
<dbReference type="Gene3D" id="3.30.70.660">
    <property type="entry name" value="Pseudouridine synthase I, catalytic domain, C-terminal subdomain"/>
    <property type="match status" value="1"/>
</dbReference>
<evidence type="ECO:0000259" key="8">
    <source>
        <dbReference type="Pfam" id="PF01416"/>
    </source>
</evidence>
<evidence type="ECO:0000256" key="5">
    <source>
        <dbReference type="PIRSR" id="PIRSR001430-1"/>
    </source>
</evidence>
<dbReference type="OrthoDB" id="9811823at2"/>
<dbReference type="InterPro" id="IPR001406">
    <property type="entry name" value="PsdUridine_synth_TruA"/>
</dbReference>
<dbReference type="EC" id="5.4.99.12" evidence="4"/>
<evidence type="ECO:0000256" key="3">
    <source>
        <dbReference type="ARBA" id="ARBA00023235"/>
    </source>
</evidence>
<organism evidence="9 10">
    <name type="scientific">Candidatus Nanopelagicus limnae</name>
    <dbReference type="NCBI Taxonomy" id="1884634"/>
    <lineage>
        <taxon>Bacteria</taxon>
        <taxon>Bacillati</taxon>
        <taxon>Actinomycetota</taxon>
        <taxon>Actinomycetes</taxon>
        <taxon>Candidatus Nanopelagicales</taxon>
        <taxon>Candidatus Nanopelagicaceae</taxon>
        <taxon>Candidatus Nanopelagicus</taxon>
    </lineage>
</organism>
<gene>
    <name evidence="4" type="primary">truA</name>
    <name evidence="9" type="ORF">B1s21122_00965</name>
</gene>
<keyword evidence="3 4" id="KW-0413">Isomerase</keyword>
<sequence>MTKPTLEVKSGFSRLRVDLTYDGTHFSGWAKQPGLRTIQEEFETALSTITRGEASTIVAGRTDAGVHAKHQVLHVDLPEDTEVENLAFRLNQLLKADVRVLAATWAPLNFHARFGPNSRTYQYKIVDGGQVTAPFDRHDSTSWFRVLDIGLMNQASKLLLGEHDFFTFCKHREGTSTIKKLLEFNWRRDEKGLVVGQITANSFGYNMVRNLVGAAVCVGEGRFEPAWMKKTLEQRERISDSYVFPAKGLTLIKVDFPPEDQYLANYNDYHQQQQGQENEGDF</sequence>
<evidence type="ECO:0000256" key="1">
    <source>
        <dbReference type="ARBA" id="ARBA00009375"/>
    </source>
</evidence>
<feature type="domain" description="Pseudouridine synthase I TruA alpha/beta" evidence="8">
    <location>
        <begin position="21"/>
        <end position="114"/>
    </location>
</feature>
<dbReference type="Gene3D" id="3.30.70.580">
    <property type="entry name" value="Pseudouridine synthase I, catalytic domain, N-terminal subdomain"/>
    <property type="match status" value="1"/>
</dbReference>
<dbReference type="GO" id="GO:0160147">
    <property type="term" value="F:tRNA pseudouridine(38-40) synthase activity"/>
    <property type="evidence" value="ECO:0007669"/>
    <property type="project" value="UniProtKB-EC"/>
</dbReference>
<evidence type="ECO:0000313" key="9">
    <source>
        <dbReference type="EMBL" id="ASY08938.1"/>
    </source>
</evidence>